<accession>A0A926JWA2</accession>
<organism evidence="9 10">
    <name type="scientific">Sinomicrobium weinanense</name>
    <dbReference type="NCBI Taxonomy" id="2842200"/>
    <lineage>
        <taxon>Bacteria</taxon>
        <taxon>Pseudomonadati</taxon>
        <taxon>Bacteroidota</taxon>
        <taxon>Flavobacteriia</taxon>
        <taxon>Flavobacteriales</taxon>
        <taxon>Flavobacteriaceae</taxon>
        <taxon>Sinomicrobium</taxon>
    </lineage>
</organism>
<evidence type="ECO:0000256" key="3">
    <source>
        <dbReference type="ARBA" id="ARBA00022670"/>
    </source>
</evidence>
<evidence type="ECO:0000256" key="4">
    <source>
        <dbReference type="ARBA" id="ARBA00022801"/>
    </source>
</evidence>
<evidence type="ECO:0000313" key="9">
    <source>
        <dbReference type="EMBL" id="MBC9798348.1"/>
    </source>
</evidence>
<dbReference type="Proteomes" id="UP000653730">
    <property type="component" value="Unassembled WGS sequence"/>
</dbReference>
<keyword evidence="5" id="KW-0862">Zinc</keyword>
<feature type="domain" description="Peptidase M14" evidence="8">
    <location>
        <begin position="11"/>
        <end position="268"/>
    </location>
</feature>
<dbReference type="PROSITE" id="PS52035">
    <property type="entry name" value="PEPTIDASE_M14"/>
    <property type="match status" value="1"/>
</dbReference>
<dbReference type="AlphaFoldDB" id="A0A926JWA2"/>
<dbReference type="RefSeq" id="WP_187967470.1">
    <property type="nucleotide sequence ID" value="NZ_JACVDC010000107.1"/>
</dbReference>
<dbReference type="CDD" id="cd06239">
    <property type="entry name" value="M14-like"/>
    <property type="match status" value="1"/>
</dbReference>
<evidence type="ECO:0000256" key="1">
    <source>
        <dbReference type="ARBA" id="ARBA00001947"/>
    </source>
</evidence>
<keyword evidence="4" id="KW-0378">Hydrolase</keyword>
<dbReference type="PANTHER" id="PTHR11705">
    <property type="entry name" value="PROTEASE FAMILY M14 CARBOXYPEPTIDASE A,B"/>
    <property type="match status" value="1"/>
</dbReference>
<dbReference type="SUPFAM" id="SSF53187">
    <property type="entry name" value="Zn-dependent exopeptidases"/>
    <property type="match status" value="1"/>
</dbReference>
<gene>
    <name evidence="9" type="ORF">IBL28_20440</name>
</gene>
<dbReference type="Pfam" id="PF00246">
    <property type="entry name" value="Peptidase_M14"/>
    <property type="match status" value="1"/>
</dbReference>
<dbReference type="GO" id="GO:0006508">
    <property type="term" value="P:proteolysis"/>
    <property type="evidence" value="ECO:0007669"/>
    <property type="project" value="UniProtKB-KW"/>
</dbReference>
<comment type="cofactor">
    <cofactor evidence="1">
        <name>Zn(2+)</name>
        <dbReference type="ChEBI" id="CHEBI:29105"/>
    </cofactor>
</comment>
<comment type="similarity">
    <text evidence="2 7">Belongs to the peptidase M14 family.</text>
</comment>
<name>A0A926JWA2_9FLAO</name>
<evidence type="ECO:0000256" key="6">
    <source>
        <dbReference type="ARBA" id="ARBA00023049"/>
    </source>
</evidence>
<dbReference type="GO" id="GO:0005615">
    <property type="term" value="C:extracellular space"/>
    <property type="evidence" value="ECO:0007669"/>
    <property type="project" value="TreeGrafter"/>
</dbReference>
<keyword evidence="10" id="KW-1185">Reference proteome</keyword>
<dbReference type="EMBL" id="JACVDC010000107">
    <property type="protein sequence ID" value="MBC9798348.1"/>
    <property type="molecule type" value="Genomic_DNA"/>
</dbReference>
<reference evidence="9 10" key="1">
    <citation type="submission" date="2020-09" db="EMBL/GenBank/DDBJ databases">
        <title>Sinomicrobium weinanense sp. nov., a halophilic bacteria isolated from saline-alkali soil.</title>
        <authorList>
            <person name="Wu P."/>
            <person name="Ren H."/>
            <person name="Mei Y."/>
            <person name="Liang Y."/>
            <person name="Chen Z."/>
        </authorList>
    </citation>
    <scope>NUCLEOTIDE SEQUENCE [LARGE SCALE GENOMIC DNA]</scope>
    <source>
        <strain evidence="9 10">FJxs</strain>
    </source>
</reference>
<evidence type="ECO:0000256" key="7">
    <source>
        <dbReference type="PROSITE-ProRule" id="PRU01379"/>
    </source>
</evidence>
<keyword evidence="6" id="KW-0482">Metalloprotease</keyword>
<protein>
    <submittedName>
        <fullName evidence="9">Peptidase M14</fullName>
    </submittedName>
</protein>
<evidence type="ECO:0000256" key="2">
    <source>
        <dbReference type="ARBA" id="ARBA00005988"/>
    </source>
</evidence>
<comment type="caution">
    <text evidence="7">Lacks conserved residue(s) required for the propagation of feature annotation.</text>
</comment>
<dbReference type="PANTHER" id="PTHR11705:SF143">
    <property type="entry name" value="SLL0236 PROTEIN"/>
    <property type="match status" value="1"/>
</dbReference>
<evidence type="ECO:0000256" key="5">
    <source>
        <dbReference type="ARBA" id="ARBA00022833"/>
    </source>
</evidence>
<dbReference type="Gene3D" id="3.40.630.10">
    <property type="entry name" value="Zn peptidases"/>
    <property type="match status" value="1"/>
</dbReference>
<comment type="caution">
    <text evidence="9">The sequence shown here is derived from an EMBL/GenBank/DDBJ whole genome shotgun (WGS) entry which is preliminary data.</text>
</comment>
<proteinExistence type="inferred from homology"/>
<evidence type="ECO:0000313" key="10">
    <source>
        <dbReference type="Proteomes" id="UP000653730"/>
    </source>
</evidence>
<dbReference type="GO" id="GO:0004181">
    <property type="term" value="F:metallocarboxypeptidase activity"/>
    <property type="evidence" value="ECO:0007669"/>
    <property type="project" value="InterPro"/>
</dbReference>
<sequence>MELAQWHDNNRERNVNNRYIILDDIEPLLKKYRTLGELSIAGYSVEDRPIYLFKTGRGPKKVLMWSQMHGNESTTTKAVMDLLALLDQGGEVASAILDHCTIYIIPMLNPDGARAYTRVNANGTDLNRDAAKLSQPESLTLRHVFDTVLPDFCFNLHDQRTIFNTGNAAKPATLSFLSPATDEERNITLPRKKSMEIIAVINNAVQKFIPGQVGRYDDTFNINCVGDSFQSLGVPTLLFESGHFPEDYARDITRKYVFYALVTALQYIAENEVDGTGFNAYFDIPENNKLFFDILIRRFPFKEGGKIQYKDIGILYKEEPGDSKIEFVPYVSETGDLQGFYGHKEFDADDLEADPIEEKRLKTSELLKLFI</sequence>
<dbReference type="GO" id="GO:0008270">
    <property type="term" value="F:zinc ion binding"/>
    <property type="evidence" value="ECO:0007669"/>
    <property type="project" value="InterPro"/>
</dbReference>
<evidence type="ECO:0000259" key="8">
    <source>
        <dbReference type="PROSITE" id="PS52035"/>
    </source>
</evidence>
<dbReference type="InterPro" id="IPR000834">
    <property type="entry name" value="Peptidase_M14"/>
</dbReference>
<keyword evidence="3" id="KW-0645">Protease</keyword>